<keyword evidence="2" id="KW-0472">Membrane</keyword>
<protein>
    <submittedName>
        <fullName evidence="4">Conjugal transfer protein TraG</fullName>
    </submittedName>
</protein>
<evidence type="ECO:0000259" key="3">
    <source>
        <dbReference type="Pfam" id="PF07916"/>
    </source>
</evidence>
<sequence length="902" mass="99742">MTLDFYLYGAGPQLQRALNAVATFFTTNTFGSLIEIALQLAFIISATLFFVSRDAKHVMRFMFIYLAIPTFLISMKATVHINDAQNPMRIYYVNNVPYIVAIPGWAATTFMHGLTEGIEIVFSSTEDESYSSSGMVFGSNLYTLLRSANAETIDLQRYWKDFYHNCIVGDIRINKKYTMQNILQAPDLLGFLATKSMSPIRGLYNPQGQYRTCRDAFPELTQQFDEEANQTMNKLGAYILGRESNIQSTFLRNAIENSHQDLIGVSNNAVDILKQNMVINMTRWNIENTHRGIAANYAYTANQMQTTTMWANIGLQAKEFIPMMHSIGVILFVCFGAIIAIIALLPHMALPVLKNYVGSFFYLATWPMIFTILNAIMMWFLEGATQGATQGLRGITLSNMSGIDYVNTRYASITGYLMMSTPAIALALTKGAAAMMSSLNYQLAGMINQTNARTSAAASSGDISHGNTQMQTHTFNNVNGNKFDTSTLLKQHGSTTQSEDGMLSTQYGDRTVYDTSPTASNFQWNVASSSQYSEAVQGLHTSAQSNLSTQQAALSQSTQSGSQLMADWKESYSSTQGYGLTHGHGASAAASKGLEQVNSATEQVSAATGWSHEKANAFLHSAYGGYDVNAGLSSGALGDAVGFNGSVNVSTGQKWTQEERETLSSMSNEQQSQMQAAIESYRSGANQTIEASNRLSTDERNTEMGTYATGFTANFSETQGLITSTTQAQQEVNTLSQVNSQEQRHMASLTEKLEKPFQEFVEEKYADKEGKARQILTGNNDDSRQSRSNEWEAFKTTDTFKDFVLASLPTQEEHERTFNSEPTQAEWQKMVGEQFKGKALGNTGQTVLDQHQKHGGTERYYNPDNHSQIVDETRGQFESTSNRVEPPSTLQPTQKEEDKSRS</sequence>
<proteinExistence type="predicted"/>
<feature type="region of interest" description="Disordered" evidence="1">
    <location>
        <begin position="839"/>
        <end position="902"/>
    </location>
</feature>
<name>A0A2N7NN38_9VIBR</name>
<gene>
    <name evidence="4" type="ORF">BCS92_05350</name>
    <name evidence="5" type="ORF">FC057_20035</name>
</gene>
<dbReference type="EMBL" id="MDBP01000025">
    <property type="protein sequence ID" value="PMP17423.1"/>
    <property type="molecule type" value="Genomic_DNA"/>
</dbReference>
<feature type="transmembrane region" description="Helical" evidence="2">
    <location>
        <begin position="323"/>
        <end position="345"/>
    </location>
</feature>
<evidence type="ECO:0000256" key="2">
    <source>
        <dbReference type="SAM" id="Phobius"/>
    </source>
</evidence>
<dbReference type="EMBL" id="SYVV01000036">
    <property type="protein sequence ID" value="TKG29165.1"/>
    <property type="molecule type" value="Genomic_DNA"/>
</dbReference>
<comment type="caution">
    <text evidence="4">The sequence shown here is derived from an EMBL/GenBank/DDBJ whole genome shotgun (WGS) entry which is preliminary data.</text>
</comment>
<organism evidence="4 6">
    <name type="scientific">Vibrio tasmaniensis</name>
    <dbReference type="NCBI Taxonomy" id="212663"/>
    <lineage>
        <taxon>Bacteria</taxon>
        <taxon>Pseudomonadati</taxon>
        <taxon>Pseudomonadota</taxon>
        <taxon>Gammaproteobacteria</taxon>
        <taxon>Vibrionales</taxon>
        <taxon>Vibrionaceae</taxon>
        <taxon>Vibrio</taxon>
    </lineage>
</organism>
<dbReference type="Proteomes" id="UP000308018">
    <property type="component" value="Unassembled WGS sequence"/>
</dbReference>
<dbReference type="Proteomes" id="UP000235579">
    <property type="component" value="Unassembled WGS sequence"/>
</dbReference>
<reference evidence="4" key="3">
    <citation type="journal article" date="2018" name="Nature">
        <title>A major lineage of non-tailed dsDNA viruses as unrecognized killers of marine bacteria.</title>
        <authorList>
            <person name="Kauffman K.M."/>
            <person name="Hussain F.A."/>
            <person name="Yang J."/>
            <person name="Arevalo P."/>
            <person name="Brown J.M."/>
            <person name="Chang W.K."/>
            <person name="VanInsberghe D."/>
            <person name="Elsherbini J."/>
            <person name="Sharma R.S."/>
            <person name="Cutler M.B."/>
            <person name="Kelly L."/>
            <person name="Polz M.F."/>
        </authorList>
    </citation>
    <scope>NUCLEOTIDE SEQUENCE</scope>
    <source>
        <strain evidence="4">10N.222.48.A2</strain>
    </source>
</reference>
<evidence type="ECO:0000313" key="6">
    <source>
        <dbReference type="Proteomes" id="UP000235579"/>
    </source>
</evidence>
<dbReference type="RefSeq" id="WP_102257492.1">
    <property type="nucleotide sequence ID" value="NZ_MDBP01000025.1"/>
</dbReference>
<feature type="transmembrane region" description="Helical" evidence="2">
    <location>
        <begin position="63"/>
        <end position="81"/>
    </location>
</feature>
<accession>A0A2N7NN38</accession>
<dbReference type="InterPro" id="IPR012931">
    <property type="entry name" value="TraG_N_Proteobacteria"/>
</dbReference>
<reference evidence="5 7" key="4">
    <citation type="submission" date="2019-04" db="EMBL/GenBank/DDBJ databases">
        <title>A reverse ecology approach based on a biological definition of microbial populations.</title>
        <authorList>
            <person name="Arevalo P."/>
            <person name="Vaninsberghe D."/>
            <person name="Elsherbini J."/>
            <person name="Gore J."/>
            <person name="Polz M."/>
        </authorList>
    </citation>
    <scope>NUCLEOTIDE SEQUENCE [LARGE SCALE GENOMIC DNA]</scope>
    <source>
        <strain evidence="5 7">10N.222.45.A8</strain>
    </source>
</reference>
<evidence type="ECO:0000313" key="5">
    <source>
        <dbReference type="EMBL" id="TKG29165.1"/>
    </source>
</evidence>
<keyword evidence="2" id="KW-1133">Transmembrane helix</keyword>
<feature type="transmembrane region" description="Helical" evidence="2">
    <location>
        <begin position="30"/>
        <end position="51"/>
    </location>
</feature>
<evidence type="ECO:0000256" key="1">
    <source>
        <dbReference type="SAM" id="MobiDB-lite"/>
    </source>
</evidence>
<dbReference type="AlphaFoldDB" id="A0A2N7NN38"/>
<evidence type="ECO:0000313" key="7">
    <source>
        <dbReference type="Proteomes" id="UP000308018"/>
    </source>
</evidence>
<evidence type="ECO:0000313" key="4">
    <source>
        <dbReference type="EMBL" id="PMP17423.1"/>
    </source>
</evidence>
<feature type="transmembrane region" description="Helical" evidence="2">
    <location>
        <begin position="357"/>
        <end position="381"/>
    </location>
</feature>
<dbReference type="Pfam" id="PF07916">
    <property type="entry name" value="TraG_N"/>
    <property type="match status" value="1"/>
</dbReference>
<feature type="compositionally biased region" description="Polar residues" evidence="1">
    <location>
        <begin position="876"/>
        <end position="893"/>
    </location>
</feature>
<reference evidence="4" key="2">
    <citation type="submission" date="2016-07" db="EMBL/GenBank/DDBJ databases">
        <authorList>
            <person name="Wan K."/>
            <person name="Booth B."/>
            <person name="Spirohn K."/>
            <person name="Hao T."/>
            <person name="Hu Y."/>
            <person name="Calderwood M."/>
            <person name="Hill D."/>
            <person name="Mohr S."/>
            <person name="Vidal M."/>
            <person name="Celniker S."/>
            <person name="Perrimon N."/>
        </authorList>
    </citation>
    <scope>NUCLEOTIDE SEQUENCE</scope>
    <source>
        <strain evidence="4">10N.222.48.A2</strain>
    </source>
</reference>
<reference evidence="6" key="1">
    <citation type="submission" date="2016-07" db="EMBL/GenBank/DDBJ databases">
        <title>Nontailed viruses are major unrecognized killers of bacteria in the ocean.</title>
        <authorList>
            <person name="Kauffman K."/>
            <person name="Hussain F."/>
            <person name="Yang J."/>
            <person name="Arevalo P."/>
            <person name="Brown J."/>
            <person name="Cutler M."/>
            <person name="Kelly L."/>
            <person name="Polz M.F."/>
        </authorList>
    </citation>
    <scope>NUCLEOTIDE SEQUENCE [LARGE SCALE GENOMIC DNA]</scope>
    <source>
        <strain evidence="6">10N.222.48.A2</strain>
    </source>
</reference>
<feature type="domain" description="TraG N-terminal Proteobacteria" evidence="3">
    <location>
        <begin position="5"/>
        <end position="449"/>
    </location>
</feature>
<keyword evidence="2" id="KW-0812">Transmembrane</keyword>